<proteinExistence type="predicted"/>
<feature type="transmembrane region" description="Helical" evidence="1">
    <location>
        <begin position="6"/>
        <end position="24"/>
    </location>
</feature>
<dbReference type="InterPro" id="IPR004843">
    <property type="entry name" value="Calcineurin-like_PHP"/>
</dbReference>
<protein>
    <submittedName>
        <fullName evidence="3">Metallophosphoesterase</fullName>
    </submittedName>
</protein>
<feature type="domain" description="Calcineurin-like phosphoesterase" evidence="2">
    <location>
        <begin position="156"/>
        <end position="339"/>
    </location>
</feature>
<dbReference type="InterPro" id="IPR029052">
    <property type="entry name" value="Metallo-depent_PP-like"/>
</dbReference>
<feature type="transmembrane region" description="Helical" evidence="1">
    <location>
        <begin position="70"/>
        <end position="91"/>
    </location>
</feature>
<evidence type="ECO:0000256" key="1">
    <source>
        <dbReference type="SAM" id="Phobius"/>
    </source>
</evidence>
<dbReference type="PANTHER" id="PTHR31302">
    <property type="entry name" value="TRANSMEMBRANE PROTEIN WITH METALLOPHOSPHOESTERASE DOMAIN-RELATED"/>
    <property type="match status" value="1"/>
</dbReference>
<keyword evidence="4" id="KW-1185">Reference proteome</keyword>
<dbReference type="PANTHER" id="PTHR31302:SF0">
    <property type="entry name" value="TRANSMEMBRANE PROTEIN WITH METALLOPHOSPHOESTERASE DOMAIN"/>
    <property type="match status" value="1"/>
</dbReference>
<sequence length="396" mass="44933">MLAVYLSPLYIAFHLYIFRWLLRWMSSCSHHFKKKWIRLVLGLLYLFFAMSFVTAFFMPQCSLKRTVKLIGNYWLGFTLYMAFVIIIADLLRLLLKRSKRVDQQKLRSRRTFVINGAVCMALILGIGIYGIVNARIVHTTPYEITIDKDGGNFQNMKVVLVADLHLGYNIGVSQITKMVDKINAEDPDLVVIAGDIFDNEYEALEDPDALIALFRQIRSRYGIYACYGNHDISEKILAGFTFSSKNKKESDPRMDEFLQLAGVQLLRDEAVLINDSVYLYGRPDAQRPGRGITERKTPEEITAELDTDKPILVIDHQPRELDELAAAGVDADLCGHTHDGQLFPLNLTSKLIWKNSCGYLQVGNMHNIVTSGVGLFGPNMRVATKAEICSITLHFR</sequence>
<keyword evidence="1" id="KW-0472">Membrane</keyword>
<keyword evidence="1" id="KW-0812">Transmembrane</keyword>
<organism evidence="3 4">
    <name type="scientific">Hominifimenecus microfluidus</name>
    <dbReference type="NCBI Taxonomy" id="2885348"/>
    <lineage>
        <taxon>Bacteria</taxon>
        <taxon>Bacillati</taxon>
        <taxon>Bacillota</taxon>
        <taxon>Clostridia</taxon>
        <taxon>Lachnospirales</taxon>
        <taxon>Lachnospiraceae</taxon>
        <taxon>Hominifimenecus</taxon>
    </lineage>
</organism>
<dbReference type="RefSeq" id="WP_308454086.1">
    <property type="nucleotide sequence ID" value="NZ_JAJEQR010000032.1"/>
</dbReference>
<dbReference type="Proteomes" id="UP001198182">
    <property type="component" value="Unassembled WGS sequence"/>
</dbReference>
<dbReference type="Pfam" id="PF00149">
    <property type="entry name" value="Metallophos"/>
    <property type="match status" value="1"/>
</dbReference>
<dbReference type="InterPro" id="IPR051158">
    <property type="entry name" value="Metallophosphoesterase_sf"/>
</dbReference>
<name>A0AAE3JFK9_9FIRM</name>
<evidence type="ECO:0000259" key="2">
    <source>
        <dbReference type="Pfam" id="PF00149"/>
    </source>
</evidence>
<feature type="transmembrane region" description="Helical" evidence="1">
    <location>
        <begin position="36"/>
        <end position="58"/>
    </location>
</feature>
<keyword evidence="1" id="KW-1133">Transmembrane helix</keyword>
<dbReference type="SUPFAM" id="SSF56300">
    <property type="entry name" value="Metallo-dependent phosphatases"/>
    <property type="match status" value="1"/>
</dbReference>
<gene>
    <name evidence="3" type="ORF">LKD81_11230</name>
</gene>
<comment type="caution">
    <text evidence="3">The sequence shown here is derived from an EMBL/GenBank/DDBJ whole genome shotgun (WGS) entry which is preliminary data.</text>
</comment>
<dbReference type="GO" id="GO:0016787">
    <property type="term" value="F:hydrolase activity"/>
    <property type="evidence" value="ECO:0007669"/>
    <property type="project" value="InterPro"/>
</dbReference>
<dbReference type="Gene3D" id="3.60.21.10">
    <property type="match status" value="1"/>
</dbReference>
<evidence type="ECO:0000313" key="4">
    <source>
        <dbReference type="Proteomes" id="UP001198182"/>
    </source>
</evidence>
<accession>A0AAE3JFK9</accession>
<feature type="transmembrane region" description="Helical" evidence="1">
    <location>
        <begin position="112"/>
        <end position="132"/>
    </location>
</feature>
<dbReference type="AlphaFoldDB" id="A0AAE3JFK9"/>
<reference evidence="3" key="1">
    <citation type="submission" date="2021-10" db="EMBL/GenBank/DDBJ databases">
        <title>Anaerobic single-cell dispensing facilitates the cultivation of human gut bacteria.</title>
        <authorList>
            <person name="Afrizal A."/>
        </authorList>
    </citation>
    <scope>NUCLEOTIDE SEQUENCE</scope>
    <source>
        <strain evidence="3">CLA-AA-H215</strain>
    </source>
</reference>
<dbReference type="CDD" id="cd07385">
    <property type="entry name" value="MPP_YkuE_C"/>
    <property type="match status" value="1"/>
</dbReference>
<evidence type="ECO:0000313" key="3">
    <source>
        <dbReference type="EMBL" id="MCC2231565.1"/>
    </source>
</evidence>
<dbReference type="EMBL" id="JAJEQR010000032">
    <property type="protein sequence ID" value="MCC2231565.1"/>
    <property type="molecule type" value="Genomic_DNA"/>
</dbReference>